<dbReference type="Proteomes" id="UP000192472">
    <property type="component" value="Unassembled WGS sequence"/>
</dbReference>
<name>A0A1W2G797_REIFA</name>
<organism evidence="5 6">
    <name type="scientific">Reichenbachiella faecimaris</name>
    <dbReference type="NCBI Taxonomy" id="692418"/>
    <lineage>
        <taxon>Bacteria</taxon>
        <taxon>Pseudomonadati</taxon>
        <taxon>Bacteroidota</taxon>
        <taxon>Cytophagia</taxon>
        <taxon>Cytophagales</taxon>
        <taxon>Reichenbachiellaceae</taxon>
        <taxon>Reichenbachiella</taxon>
    </lineage>
</organism>
<feature type="coiled-coil region" evidence="2">
    <location>
        <begin position="526"/>
        <end position="553"/>
    </location>
</feature>
<evidence type="ECO:0000259" key="4">
    <source>
        <dbReference type="Pfam" id="PF12770"/>
    </source>
</evidence>
<evidence type="ECO:0000313" key="6">
    <source>
        <dbReference type="Proteomes" id="UP000192472"/>
    </source>
</evidence>
<dbReference type="PANTHER" id="PTHR10098">
    <property type="entry name" value="RAPSYN-RELATED"/>
    <property type="match status" value="1"/>
</dbReference>
<evidence type="ECO:0000256" key="3">
    <source>
        <dbReference type="SAM" id="SignalP"/>
    </source>
</evidence>
<evidence type="ECO:0000313" key="5">
    <source>
        <dbReference type="EMBL" id="SMD32374.1"/>
    </source>
</evidence>
<dbReference type="STRING" id="692418.SAMN04488029_0719"/>
<evidence type="ECO:0000256" key="1">
    <source>
        <dbReference type="PROSITE-ProRule" id="PRU00339"/>
    </source>
</evidence>
<keyword evidence="6" id="KW-1185">Reference proteome</keyword>
<gene>
    <name evidence="5" type="ORF">SAMN04488029_0719</name>
</gene>
<feature type="chain" id="PRO_5012981060" evidence="3">
    <location>
        <begin position="24"/>
        <end position="938"/>
    </location>
</feature>
<dbReference type="InterPro" id="IPR024983">
    <property type="entry name" value="CHAT_dom"/>
</dbReference>
<feature type="signal peptide" evidence="3">
    <location>
        <begin position="1"/>
        <end position="23"/>
    </location>
</feature>
<dbReference type="SUPFAM" id="SSF48452">
    <property type="entry name" value="TPR-like"/>
    <property type="match status" value="2"/>
</dbReference>
<accession>A0A1W2G797</accession>
<evidence type="ECO:0000256" key="2">
    <source>
        <dbReference type="SAM" id="Coils"/>
    </source>
</evidence>
<keyword evidence="1" id="KW-0802">TPR repeat</keyword>
<protein>
    <submittedName>
        <fullName evidence="5">Tetratricopeptide repeat-containing protein</fullName>
    </submittedName>
</protein>
<feature type="repeat" description="TPR" evidence="1">
    <location>
        <begin position="179"/>
        <end position="212"/>
    </location>
</feature>
<dbReference type="PANTHER" id="PTHR10098:SF108">
    <property type="entry name" value="TETRATRICOPEPTIDE REPEAT PROTEIN 28"/>
    <property type="match status" value="1"/>
</dbReference>
<dbReference type="AlphaFoldDB" id="A0A1W2G797"/>
<dbReference type="Gene3D" id="1.25.40.10">
    <property type="entry name" value="Tetratricopeptide repeat domain"/>
    <property type="match status" value="2"/>
</dbReference>
<dbReference type="EMBL" id="FWYF01000001">
    <property type="protein sequence ID" value="SMD32374.1"/>
    <property type="molecule type" value="Genomic_DNA"/>
</dbReference>
<dbReference type="SMART" id="SM00028">
    <property type="entry name" value="TPR"/>
    <property type="match status" value="7"/>
</dbReference>
<reference evidence="5 6" key="1">
    <citation type="submission" date="2017-04" db="EMBL/GenBank/DDBJ databases">
        <authorList>
            <person name="Afonso C.L."/>
            <person name="Miller P.J."/>
            <person name="Scott M.A."/>
            <person name="Spackman E."/>
            <person name="Goraichik I."/>
            <person name="Dimitrov K.M."/>
            <person name="Suarez D.L."/>
            <person name="Swayne D.E."/>
        </authorList>
    </citation>
    <scope>NUCLEOTIDE SEQUENCE [LARGE SCALE GENOMIC DNA]</scope>
    <source>
        <strain evidence="5 6">DSM 26133</strain>
    </source>
</reference>
<dbReference type="Pfam" id="PF13424">
    <property type="entry name" value="TPR_12"/>
    <property type="match status" value="3"/>
</dbReference>
<dbReference type="PROSITE" id="PS50005">
    <property type="entry name" value="TPR"/>
    <property type="match status" value="1"/>
</dbReference>
<sequence>MNTMYLKKILPLFLIISATQLQAQNFLKQLGELATDKIGEKGTDMRGSIDSIDFQFAISINQGAGFFDIEQKGETFSKVLYGFKEQEDKTPLDLARDSLEIAIGLYNIRRYEMSEYQTKRTLEYMESSSLEDEVVYLRVISNLGLINLTQGKIAEATAYINQALSKAEEQLGSKSMAYLANLNNLAKKEQLLGEYTKAEKMFDEALELSKENYDGSMQQAIILNNKAMLYQTIGQYERAIDLMKQANNLSNQAIKKPLQGERSFDNRKFQANLAFVYQAAKQYQKAEAILLELKKIAENRRQTKNAEYAALVNQLGILYIQMNRYEKVRGLFVEALNVYKKRWGENNIYFAKTAMDLGNFHRIQGQYEDAQNWLTKSFDIRKSLLNNTHPAYVESQESLAILYWKMNQPERAYPLYQEVMDQTMTLLHNFFPAMSEAEKTHYWDITSPRFQRFYNFAISYLEQKPELTKTIFEYNLDTKGILLSNATKIRNQILASNNEGLIADYLAWQDQKDQLARLYSYSKAKLKSQKIDLKQLEAEANQLEKSISERSANFAGTSPVEIDLAGFKSKLNPQEAIVDMIRVNKYDQDFTGESTYLALILDATSTRPILIEIPDGNLLEGKSLLRYRNSIKHKIEDTHSYANFWGAIEPHIIGKSKIYFSPDGVYNQVNINTLQTQNDQYLIDKYNIVMVGNAKDIIQNQQKSTLTKNAFLLGYPDYQTDEVTPLPGTQVEIESISKLLANNGFKLSKNLSESATEDNLKKIDNPGVVHIATHGYFQPDEEVSNESSFGVHYDNAKNNPLLRSGLLLANVGQSLIDTVSTDITVQNNGILTAYEAINLDLTHTELVVLSACETGLGEIKAGEGVYGLQRAFQIAGANSLIMSLWKVNDEATQKLMSAFYTNWMSGMKKHQAFHQAQLKLKKEFKNPYNWGAFVMIGE</sequence>
<feature type="domain" description="CHAT" evidence="4">
    <location>
        <begin position="657"/>
        <end position="938"/>
    </location>
</feature>
<dbReference type="Pfam" id="PF12770">
    <property type="entry name" value="CHAT"/>
    <property type="match status" value="1"/>
</dbReference>
<keyword evidence="3" id="KW-0732">Signal</keyword>
<dbReference type="InterPro" id="IPR011990">
    <property type="entry name" value="TPR-like_helical_dom_sf"/>
</dbReference>
<dbReference type="InterPro" id="IPR019734">
    <property type="entry name" value="TPR_rpt"/>
</dbReference>
<keyword evidence="2" id="KW-0175">Coiled coil</keyword>
<proteinExistence type="predicted"/>